<evidence type="ECO:0000256" key="2">
    <source>
        <dbReference type="ARBA" id="ARBA00022729"/>
    </source>
</evidence>
<keyword evidence="5" id="KW-0325">Glycoprotein</keyword>
<dbReference type="InterPro" id="IPR002557">
    <property type="entry name" value="Chitin-bd_dom"/>
</dbReference>
<comment type="caution">
    <text evidence="8">The sequence shown here is derived from an EMBL/GenBank/DDBJ whole genome shotgun (WGS) entry which is preliminary data.</text>
</comment>
<dbReference type="PANTHER" id="PTHR23301:SF107">
    <property type="entry name" value="LD20793P"/>
    <property type="match status" value="1"/>
</dbReference>
<evidence type="ECO:0000256" key="5">
    <source>
        <dbReference type="ARBA" id="ARBA00023180"/>
    </source>
</evidence>
<proteinExistence type="predicted"/>
<dbReference type="InterPro" id="IPR051940">
    <property type="entry name" value="Chitin_bind-dev_reg"/>
</dbReference>
<organism evidence="8 9">
    <name type="scientific">Polyplax serrata</name>
    <name type="common">Common mouse louse</name>
    <dbReference type="NCBI Taxonomy" id="468196"/>
    <lineage>
        <taxon>Eukaryota</taxon>
        <taxon>Metazoa</taxon>
        <taxon>Ecdysozoa</taxon>
        <taxon>Arthropoda</taxon>
        <taxon>Hexapoda</taxon>
        <taxon>Insecta</taxon>
        <taxon>Pterygota</taxon>
        <taxon>Neoptera</taxon>
        <taxon>Paraneoptera</taxon>
        <taxon>Psocodea</taxon>
        <taxon>Troctomorpha</taxon>
        <taxon>Phthiraptera</taxon>
        <taxon>Anoplura</taxon>
        <taxon>Polyplacidae</taxon>
        <taxon>Polyplax</taxon>
    </lineage>
</organism>
<feature type="chain" id="PRO_5046580834" description="Chitin-binding type-2 domain-containing protein" evidence="6">
    <location>
        <begin position="18"/>
        <end position="258"/>
    </location>
</feature>
<dbReference type="SMART" id="SM00494">
    <property type="entry name" value="ChtBD2"/>
    <property type="match status" value="3"/>
</dbReference>
<evidence type="ECO:0000256" key="1">
    <source>
        <dbReference type="ARBA" id="ARBA00022669"/>
    </source>
</evidence>
<name>A0ABR1BEN5_POLSC</name>
<evidence type="ECO:0000256" key="6">
    <source>
        <dbReference type="SAM" id="SignalP"/>
    </source>
</evidence>
<feature type="domain" description="Chitin-binding type-2" evidence="7">
    <location>
        <begin position="88"/>
        <end position="146"/>
    </location>
</feature>
<keyword evidence="4" id="KW-1015">Disulfide bond</keyword>
<dbReference type="PROSITE" id="PS50940">
    <property type="entry name" value="CHIT_BIND_II"/>
    <property type="match status" value="3"/>
</dbReference>
<protein>
    <recommendedName>
        <fullName evidence="7">Chitin-binding type-2 domain-containing protein</fullName>
    </recommendedName>
</protein>
<feature type="domain" description="Chitin-binding type-2" evidence="7">
    <location>
        <begin position="19"/>
        <end position="78"/>
    </location>
</feature>
<keyword evidence="2 6" id="KW-0732">Signal</keyword>
<feature type="signal peptide" evidence="6">
    <location>
        <begin position="1"/>
        <end position="17"/>
    </location>
</feature>
<evidence type="ECO:0000313" key="8">
    <source>
        <dbReference type="EMBL" id="KAK6641185.1"/>
    </source>
</evidence>
<gene>
    <name evidence="8" type="ORF">RUM44_012894</name>
</gene>
<dbReference type="PANTHER" id="PTHR23301">
    <property type="entry name" value="CHITIN BINDING PERITROPHIN-A"/>
    <property type="match status" value="1"/>
</dbReference>
<dbReference type="InterPro" id="IPR036508">
    <property type="entry name" value="Chitin-bd_dom_sf"/>
</dbReference>
<keyword evidence="1" id="KW-0147">Chitin-binding</keyword>
<evidence type="ECO:0000313" key="9">
    <source>
        <dbReference type="Proteomes" id="UP001359485"/>
    </source>
</evidence>
<reference evidence="8 9" key="1">
    <citation type="submission" date="2023-09" db="EMBL/GenBank/DDBJ databases">
        <title>Genomes of two closely related lineages of the louse Polyplax serrata with different host specificities.</title>
        <authorList>
            <person name="Martinu J."/>
            <person name="Tarabai H."/>
            <person name="Stefka J."/>
            <person name="Hypsa V."/>
        </authorList>
    </citation>
    <scope>NUCLEOTIDE SEQUENCE [LARGE SCALE GENOMIC DNA]</scope>
    <source>
        <strain evidence="8">98ZLc_SE</strain>
    </source>
</reference>
<dbReference type="Gene3D" id="2.170.140.10">
    <property type="entry name" value="Chitin binding domain"/>
    <property type="match status" value="3"/>
</dbReference>
<dbReference type="SUPFAM" id="SSF57625">
    <property type="entry name" value="Invertebrate chitin-binding proteins"/>
    <property type="match status" value="3"/>
</dbReference>
<accession>A0ABR1BEN5</accession>
<evidence type="ECO:0000256" key="3">
    <source>
        <dbReference type="ARBA" id="ARBA00022737"/>
    </source>
</evidence>
<evidence type="ECO:0000259" key="7">
    <source>
        <dbReference type="PROSITE" id="PS50940"/>
    </source>
</evidence>
<evidence type="ECO:0000256" key="4">
    <source>
        <dbReference type="ARBA" id="ARBA00023157"/>
    </source>
</evidence>
<dbReference type="Pfam" id="PF01607">
    <property type="entry name" value="CBM_14"/>
    <property type="match status" value="3"/>
</dbReference>
<keyword evidence="3" id="KW-0677">Repeat</keyword>
<dbReference type="EMBL" id="JAWJWF010000001">
    <property type="protein sequence ID" value="KAK6641185.1"/>
    <property type="molecule type" value="Genomic_DNA"/>
</dbReference>
<feature type="domain" description="Chitin-binding type-2" evidence="7">
    <location>
        <begin position="151"/>
        <end position="208"/>
    </location>
</feature>
<dbReference type="Proteomes" id="UP001359485">
    <property type="component" value="Unassembled WGS sequence"/>
</dbReference>
<sequence length="258" mass="29013">MLALIGAALFCTTLVSGQVAHCPEHGVATYPDAELCDHFYLCVNGTLTYEKCENGLLFDGKGAVHNHCNYNWAVECGDRKADLTPISTPGCEYQFGIYEDGPECSTNFVKCEFGVPHLSPCEPGLVYDEKIHKCNWPDLLLDKCNPEAVIGFKCPTKLPANSVAAKFWPFPRFPVPGDCSRLITCVNGLPRLITCEEGKLYDESTGTCEESELVPNWQKRYHMETQHNEIWNKKTHVNKDNLRKIDFGTEEECIRNKK</sequence>
<keyword evidence="9" id="KW-1185">Reference proteome</keyword>